<keyword evidence="2" id="KW-1185">Reference proteome</keyword>
<sequence length="41" mass="4411">MIDITSKKVLTTRKEHPCFGCTEAINKGASAAFRIATSTLV</sequence>
<name>A0ABV2PP72_9BACI</name>
<accession>A0ABV2PP72</accession>
<dbReference type="EMBL" id="JBEPSB010000024">
    <property type="protein sequence ID" value="MET4562771.1"/>
    <property type="molecule type" value="Genomic_DNA"/>
</dbReference>
<evidence type="ECO:0000313" key="2">
    <source>
        <dbReference type="Proteomes" id="UP001549363"/>
    </source>
</evidence>
<evidence type="ECO:0000313" key="1">
    <source>
        <dbReference type="EMBL" id="MET4562771.1"/>
    </source>
</evidence>
<reference evidence="1 2" key="1">
    <citation type="submission" date="2024-06" db="EMBL/GenBank/DDBJ databases">
        <title>Sorghum-associated microbial communities from plants grown in Nebraska, USA.</title>
        <authorList>
            <person name="Schachtman D."/>
        </authorList>
    </citation>
    <scope>NUCLEOTIDE SEQUENCE [LARGE SCALE GENOMIC DNA]</scope>
    <source>
        <strain evidence="1 2">736</strain>
    </source>
</reference>
<organism evidence="1 2">
    <name type="scientific">Lysinibacillus parviboronicapiens</name>
    <dbReference type="NCBI Taxonomy" id="436516"/>
    <lineage>
        <taxon>Bacteria</taxon>
        <taxon>Bacillati</taxon>
        <taxon>Bacillota</taxon>
        <taxon>Bacilli</taxon>
        <taxon>Bacillales</taxon>
        <taxon>Bacillaceae</taxon>
        <taxon>Lysinibacillus</taxon>
    </lineage>
</organism>
<proteinExistence type="predicted"/>
<comment type="caution">
    <text evidence="1">The sequence shown here is derived from an EMBL/GenBank/DDBJ whole genome shotgun (WGS) entry which is preliminary data.</text>
</comment>
<dbReference type="Proteomes" id="UP001549363">
    <property type="component" value="Unassembled WGS sequence"/>
</dbReference>
<gene>
    <name evidence="1" type="ORF">ABIA69_003962</name>
</gene>
<protein>
    <submittedName>
        <fullName evidence="1">Uncharacterized protein</fullName>
    </submittedName>
</protein>